<accession>A0AAJ1HSU8</accession>
<comment type="caution">
    <text evidence="1">The sequence shown here is derived from an EMBL/GenBank/DDBJ whole genome shotgun (WGS) entry which is preliminary data.</text>
</comment>
<organism evidence="1 2">
    <name type="scientific">Limosilactobacillus mucosae</name>
    <name type="common">Lactobacillus mucosae</name>
    <dbReference type="NCBI Taxonomy" id="97478"/>
    <lineage>
        <taxon>Bacteria</taxon>
        <taxon>Bacillati</taxon>
        <taxon>Bacillota</taxon>
        <taxon>Bacilli</taxon>
        <taxon>Lactobacillales</taxon>
        <taxon>Lactobacillaceae</taxon>
        <taxon>Limosilactobacillus</taxon>
    </lineage>
</organism>
<evidence type="ECO:0000313" key="1">
    <source>
        <dbReference type="EMBL" id="MDC2830048.1"/>
    </source>
</evidence>
<dbReference type="EMBL" id="JAQONE010000023">
    <property type="protein sequence ID" value="MDC2830048.1"/>
    <property type="molecule type" value="Genomic_DNA"/>
</dbReference>
<name>A0AAJ1HSU8_LIMMU</name>
<dbReference type="Proteomes" id="UP001220670">
    <property type="component" value="Unassembled WGS sequence"/>
</dbReference>
<dbReference type="RefSeq" id="WP_272209148.1">
    <property type="nucleotide sequence ID" value="NZ_JAQOMW010000021.1"/>
</dbReference>
<reference evidence="1" key="1">
    <citation type="submission" date="2023-01" db="EMBL/GenBank/DDBJ databases">
        <title>Genome analysis of 13 Lactobacillus isolated from gut of wild boar.</title>
        <authorList>
            <person name="Papp P."/>
            <person name="Libisch B."/>
            <person name="Nagy T."/>
            <person name="Olasz F."/>
        </authorList>
    </citation>
    <scope>NUCLEOTIDE SEQUENCE</scope>
    <source>
        <strain evidence="1">F146</strain>
    </source>
</reference>
<gene>
    <name evidence="1" type="ORF">PO250_07030</name>
</gene>
<dbReference type="AlphaFoldDB" id="A0AAJ1HSU8"/>
<proteinExistence type="predicted"/>
<sequence length="65" mass="7499">MCEFCEHHKPLLTYHYDSIYTEIKLINKTQLDAITTVTDQRGKTTSVGQSNRISYCPMCGRKLTD</sequence>
<protein>
    <submittedName>
        <fullName evidence="1">Uncharacterized protein</fullName>
    </submittedName>
</protein>
<evidence type="ECO:0000313" key="2">
    <source>
        <dbReference type="Proteomes" id="UP001220670"/>
    </source>
</evidence>